<evidence type="ECO:0000313" key="1">
    <source>
        <dbReference type="EMBL" id="TVU47877.1"/>
    </source>
</evidence>
<gene>
    <name evidence="1" type="ORF">EJB05_07493</name>
</gene>
<name>A0A5J9WJ34_9POAL</name>
<reference evidence="1 2" key="1">
    <citation type="journal article" date="2019" name="Sci. Rep.">
        <title>A high-quality genome of Eragrostis curvula grass provides insights into Poaceae evolution and supports new strategies to enhance forage quality.</title>
        <authorList>
            <person name="Carballo J."/>
            <person name="Santos B.A.C.M."/>
            <person name="Zappacosta D."/>
            <person name="Garbus I."/>
            <person name="Selva J.P."/>
            <person name="Gallo C.A."/>
            <person name="Diaz A."/>
            <person name="Albertini E."/>
            <person name="Caccamo M."/>
            <person name="Echenique V."/>
        </authorList>
    </citation>
    <scope>NUCLEOTIDE SEQUENCE [LARGE SCALE GENOMIC DNA]</scope>
    <source>
        <strain evidence="2">cv. Victoria</strain>
        <tissue evidence="1">Leaf</tissue>
    </source>
</reference>
<organism evidence="1 2">
    <name type="scientific">Eragrostis curvula</name>
    <name type="common">weeping love grass</name>
    <dbReference type="NCBI Taxonomy" id="38414"/>
    <lineage>
        <taxon>Eukaryota</taxon>
        <taxon>Viridiplantae</taxon>
        <taxon>Streptophyta</taxon>
        <taxon>Embryophyta</taxon>
        <taxon>Tracheophyta</taxon>
        <taxon>Spermatophyta</taxon>
        <taxon>Magnoliopsida</taxon>
        <taxon>Liliopsida</taxon>
        <taxon>Poales</taxon>
        <taxon>Poaceae</taxon>
        <taxon>PACMAD clade</taxon>
        <taxon>Chloridoideae</taxon>
        <taxon>Eragrostideae</taxon>
        <taxon>Eragrostidinae</taxon>
        <taxon>Eragrostis</taxon>
    </lineage>
</organism>
<dbReference type="Gramene" id="TVU47877">
    <property type="protein sequence ID" value="TVU47877"/>
    <property type="gene ID" value="EJB05_07493"/>
</dbReference>
<comment type="caution">
    <text evidence="1">The sequence shown here is derived from an EMBL/GenBank/DDBJ whole genome shotgun (WGS) entry which is preliminary data.</text>
</comment>
<proteinExistence type="predicted"/>
<evidence type="ECO:0000313" key="2">
    <source>
        <dbReference type="Proteomes" id="UP000324897"/>
    </source>
</evidence>
<protein>
    <submittedName>
        <fullName evidence="1">Uncharacterized protein</fullName>
    </submittedName>
</protein>
<feature type="non-terminal residue" evidence="1">
    <location>
        <position position="1"/>
    </location>
</feature>
<dbReference type="EMBL" id="RWGY01000004">
    <property type="protein sequence ID" value="TVU47877.1"/>
    <property type="molecule type" value="Genomic_DNA"/>
</dbReference>
<sequence length="149" mass="16781">MELAGAAAALALPRNRPVAAAMEEKEWREKNGTRVLGAPGRRRFFDPAATRNGRWIEIQRTREAVCGSWAKGPGGNWAMVKRAKNHAGRDWLAAARWVFGPRLVIPSVLFLGYPIKPSNETKGRTLLFYTDALQDHQSRMSQSRRPFRP</sequence>
<dbReference type="AlphaFoldDB" id="A0A5J9WJ34"/>
<keyword evidence="2" id="KW-1185">Reference proteome</keyword>
<dbReference type="Proteomes" id="UP000324897">
    <property type="component" value="Chromosome 5"/>
</dbReference>
<accession>A0A5J9WJ34</accession>